<dbReference type="Gene3D" id="3.60.21.10">
    <property type="match status" value="1"/>
</dbReference>
<dbReference type="Pfam" id="PF02872">
    <property type="entry name" value="5_nucleotid_C"/>
    <property type="match status" value="1"/>
</dbReference>
<dbReference type="AlphaFoldDB" id="A0A9W6K799"/>
<dbReference type="PANTHER" id="PTHR11575">
    <property type="entry name" value="5'-NUCLEOTIDASE-RELATED"/>
    <property type="match status" value="1"/>
</dbReference>
<dbReference type="InterPro" id="IPR006179">
    <property type="entry name" value="5_nucleotidase/apyrase"/>
</dbReference>
<name>A0A9W6K799_9PSED</name>
<dbReference type="InterPro" id="IPR008334">
    <property type="entry name" value="5'-Nucleotdase_C"/>
</dbReference>
<comment type="similarity">
    <text evidence="1 3">Belongs to the 5'-nucleotidase family.</text>
</comment>
<sequence>MDKDLFMHLLRPLLVSLLLTSTLATAAPRDFTILHTNDWQSRLLGFGPNNEYTPATVNDDGTVGGVARLATLVKERRAAAGEQPLLLLDAGDFTMGTLFHTITREAGGELRLMSEIGYDATTLGNHEFDFRPMGLAAMLSAASKAEGDKLVPVIASNIQFDPNSPGDDSLKAHADAGRIVPYKIVEKGGIRFGLFGLLGYNAITVSPMTKPVTFTDPIETAKTMVKKLREEDKVDVVILLSHMGVAQQDDGSWRGEEVEMVEQVPGIDIVVGGHSHTALPQPVLVNGHTPVVQAGSEIQYLGELHMRLGEDGKTLVRDYSLHPINDQTAGDGVITTQVEAFKQHVSQQMLEPKGYRFDQPLAKVDKTLTREHDDPILANLVTDALRDATGSDIAFTGNGTIRDDMIAGRTGVQAVSDLFRIAPLGIGQLDDAPGYPLVKVYVTGQEVKDILEVLLLAYQMRDSDSYFPRVAGLRFRYNPYRVPFDRVSGVELGDAVHGYHDLDLSDTKLYSIGASSYVGSFTWLISDLSKGLMTVVPKDANGKPIAELNDAIIDADPNTLGIQEYKEWQGLLDHIRRLPDVDGDGLADIPTTGSAAEQRMVRAPSFAPAELLRYAGPLQWGVSVVIVLGLLLILWLLRQAMRRRPR</sequence>
<evidence type="ECO:0000256" key="1">
    <source>
        <dbReference type="ARBA" id="ARBA00006654"/>
    </source>
</evidence>
<dbReference type="InterPro" id="IPR006146">
    <property type="entry name" value="5'-Nucleotdase_CS"/>
</dbReference>
<keyword evidence="4" id="KW-0812">Transmembrane</keyword>
<feature type="domain" description="Calcineurin-like phosphoesterase" evidence="5">
    <location>
        <begin position="32"/>
        <end position="277"/>
    </location>
</feature>
<reference evidence="7" key="2">
    <citation type="submission" date="2023-01" db="EMBL/GenBank/DDBJ databases">
        <authorList>
            <person name="Sun Q."/>
            <person name="Evtushenko L."/>
        </authorList>
    </citation>
    <scope>NUCLEOTIDE SEQUENCE</scope>
    <source>
        <strain evidence="7">VKM B-2935</strain>
    </source>
</reference>
<feature type="signal peptide" evidence="3">
    <location>
        <begin position="1"/>
        <end position="26"/>
    </location>
</feature>
<organism evidence="7 8">
    <name type="scientific">Pseudomonas turukhanskensis</name>
    <dbReference type="NCBI Taxonomy" id="1806536"/>
    <lineage>
        <taxon>Bacteria</taxon>
        <taxon>Pseudomonadati</taxon>
        <taxon>Pseudomonadota</taxon>
        <taxon>Gammaproteobacteria</taxon>
        <taxon>Pseudomonadales</taxon>
        <taxon>Pseudomonadaceae</taxon>
        <taxon>Pseudomonas</taxon>
    </lineage>
</organism>
<evidence type="ECO:0000259" key="6">
    <source>
        <dbReference type="Pfam" id="PF02872"/>
    </source>
</evidence>
<dbReference type="InterPro" id="IPR036907">
    <property type="entry name" value="5'-Nucleotdase_C_sf"/>
</dbReference>
<keyword evidence="3" id="KW-0378">Hydrolase</keyword>
<dbReference type="SUPFAM" id="SSF56300">
    <property type="entry name" value="Metallo-dependent phosphatases"/>
    <property type="match status" value="1"/>
</dbReference>
<dbReference type="GO" id="GO:0046872">
    <property type="term" value="F:metal ion binding"/>
    <property type="evidence" value="ECO:0007669"/>
    <property type="project" value="InterPro"/>
</dbReference>
<dbReference type="Proteomes" id="UP001143328">
    <property type="component" value="Unassembled WGS sequence"/>
</dbReference>
<feature type="transmembrane region" description="Helical" evidence="4">
    <location>
        <begin position="618"/>
        <end position="637"/>
    </location>
</feature>
<keyword evidence="2 3" id="KW-0732">Signal</keyword>
<keyword evidence="3" id="KW-0547">Nucleotide-binding</keyword>
<dbReference type="InterPro" id="IPR004843">
    <property type="entry name" value="Calcineurin-like_PHP"/>
</dbReference>
<feature type="chain" id="PRO_5041015174" evidence="3">
    <location>
        <begin position="27"/>
        <end position="646"/>
    </location>
</feature>
<keyword evidence="8" id="KW-1185">Reference proteome</keyword>
<evidence type="ECO:0000256" key="2">
    <source>
        <dbReference type="ARBA" id="ARBA00022729"/>
    </source>
</evidence>
<dbReference type="GO" id="GO:0016788">
    <property type="term" value="F:hydrolase activity, acting on ester bonds"/>
    <property type="evidence" value="ECO:0007669"/>
    <property type="project" value="InterPro"/>
</dbReference>
<dbReference type="EMBL" id="BSFN01000005">
    <property type="protein sequence ID" value="GLK89324.1"/>
    <property type="molecule type" value="Genomic_DNA"/>
</dbReference>
<dbReference type="SUPFAM" id="SSF55816">
    <property type="entry name" value="5'-nucleotidase (syn. UDP-sugar hydrolase), C-terminal domain"/>
    <property type="match status" value="1"/>
</dbReference>
<dbReference type="PRINTS" id="PR01607">
    <property type="entry name" value="APYRASEFAMLY"/>
</dbReference>
<comment type="caution">
    <text evidence="7">The sequence shown here is derived from an EMBL/GenBank/DDBJ whole genome shotgun (WGS) entry which is preliminary data.</text>
</comment>
<evidence type="ECO:0000256" key="4">
    <source>
        <dbReference type="SAM" id="Phobius"/>
    </source>
</evidence>
<keyword evidence="4" id="KW-1133">Transmembrane helix</keyword>
<dbReference type="Pfam" id="PF00149">
    <property type="entry name" value="Metallophos"/>
    <property type="match status" value="1"/>
</dbReference>
<keyword evidence="4" id="KW-0472">Membrane</keyword>
<evidence type="ECO:0000313" key="7">
    <source>
        <dbReference type="EMBL" id="GLK89324.1"/>
    </source>
</evidence>
<gene>
    <name evidence="7" type="ORF">GCM10017655_23860</name>
</gene>
<dbReference type="GO" id="GO:0009166">
    <property type="term" value="P:nucleotide catabolic process"/>
    <property type="evidence" value="ECO:0007669"/>
    <property type="project" value="InterPro"/>
</dbReference>
<dbReference type="PROSITE" id="PS00786">
    <property type="entry name" value="5_NUCLEOTIDASE_2"/>
    <property type="match status" value="1"/>
</dbReference>
<evidence type="ECO:0000259" key="5">
    <source>
        <dbReference type="Pfam" id="PF00149"/>
    </source>
</evidence>
<dbReference type="GO" id="GO:0000166">
    <property type="term" value="F:nucleotide binding"/>
    <property type="evidence" value="ECO:0007669"/>
    <property type="project" value="UniProtKB-KW"/>
</dbReference>
<proteinExistence type="inferred from homology"/>
<dbReference type="InterPro" id="IPR029052">
    <property type="entry name" value="Metallo-depent_PP-like"/>
</dbReference>
<accession>A0A9W6K799</accession>
<reference evidence="7" key="1">
    <citation type="journal article" date="2014" name="Int. J. Syst. Evol. Microbiol.">
        <title>Complete genome sequence of Corynebacterium casei LMG S-19264T (=DSM 44701T), isolated from a smear-ripened cheese.</title>
        <authorList>
            <consortium name="US DOE Joint Genome Institute (JGI-PGF)"/>
            <person name="Walter F."/>
            <person name="Albersmeier A."/>
            <person name="Kalinowski J."/>
            <person name="Ruckert C."/>
        </authorList>
    </citation>
    <scope>NUCLEOTIDE SEQUENCE</scope>
    <source>
        <strain evidence="7">VKM B-2935</strain>
    </source>
</reference>
<evidence type="ECO:0000256" key="3">
    <source>
        <dbReference type="RuleBase" id="RU362119"/>
    </source>
</evidence>
<dbReference type="Gene3D" id="3.90.780.10">
    <property type="entry name" value="5'-Nucleotidase, C-terminal domain"/>
    <property type="match status" value="1"/>
</dbReference>
<feature type="domain" description="5'-Nucleotidase C-terminal" evidence="6">
    <location>
        <begin position="370"/>
        <end position="518"/>
    </location>
</feature>
<dbReference type="PANTHER" id="PTHR11575:SF24">
    <property type="entry name" value="5'-NUCLEOTIDASE"/>
    <property type="match status" value="1"/>
</dbReference>
<protein>
    <submittedName>
        <fullName evidence="7">5'-nucleotidase</fullName>
    </submittedName>
</protein>
<evidence type="ECO:0000313" key="8">
    <source>
        <dbReference type="Proteomes" id="UP001143328"/>
    </source>
</evidence>